<protein>
    <submittedName>
        <fullName evidence="4">Amidase</fullName>
    </submittedName>
</protein>
<feature type="region of interest" description="Disordered" evidence="2">
    <location>
        <begin position="142"/>
        <end position="162"/>
    </location>
</feature>
<dbReference type="Gene3D" id="3.90.1300.10">
    <property type="entry name" value="Amidase signature (AS) domain"/>
    <property type="match status" value="1"/>
</dbReference>
<keyword evidence="5" id="KW-1185">Reference proteome</keyword>
<sequence length="465" mass="49220">MPDTDLALWSATELLHGYASRTVSPVEATRAALARIDAHNDRLNAFCLVDAESALAAARDSEARWAKGAPKGLVDGVPTSIKDLSLTKGWPTMRGSKAVDPKGPWDVDAPFVARLREHGAVLLGKTTTPEFGWKGVTDNALTGVTRNPWDPSKTPGGSSGGAAVAAATGMGALHQGSDGGGSIRMPAGYTGVYGIKPTFGRVPAYPLSPFGTVAHVGPMTRTVADSALMMTVMQQPDARDWYAAPADTSDLRRAAAASVKGWRIAFCPTLGNSWVDPEVAALVKAAAEAFVALGAIVEEIDSPLADSHETFRKHWYTGAANLFTGFSAEQKALIDPGLQQIAAEGAEIGLLDYFAAVKEREAMGTAMNLFHEKYDVLLTPTLPQPAFEAGHEVPPGSTLKRWTEWTPYSYPFNLTQQPAASIPCGLTKAGLPVGLHIVGPKHRDDMVLTASAAYETVRPVALPKL</sequence>
<comment type="caution">
    <text evidence="4">The sequence shown here is derived from an EMBL/GenBank/DDBJ whole genome shotgun (WGS) entry which is preliminary data.</text>
</comment>
<evidence type="ECO:0000256" key="2">
    <source>
        <dbReference type="SAM" id="MobiDB-lite"/>
    </source>
</evidence>
<dbReference type="GO" id="GO:0003824">
    <property type="term" value="F:catalytic activity"/>
    <property type="evidence" value="ECO:0007669"/>
    <property type="project" value="InterPro"/>
</dbReference>
<dbReference type="PANTHER" id="PTHR11895:SF7">
    <property type="entry name" value="GLUTAMYL-TRNA(GLN) AMIDOTRANSFERASE SUBUNIT A, MITOCHONDRIAL"/>
    <property type="match status" value="1"/>
</dbReference>
<evidence type="ECO:0000313" key="5">
    <source>
        <dbReference type="Proteomes" id="UP000630353"/>
    </source>
</evidence>
<reference evidence="4" key="2">
    <citation type="submission" date="2020-09" db="EMBL/GenBank/DDBJ databases">
        <authorList>
            <person name="Sun Q."/>
            <person name="Kim S."/>
        </authorList>
    </citation>
    <scope>NUCLEOTIDE SEQUENCE</scope>
    <source>
        <strain evidence="4">KCTC 42651</strain>
    </source>
</reference>
<accession>A0A919CRN2</accession>
<dbReference type="InterPro" id="IPR000120">
    <property type="entry name" value="Amidase"/>
</dbReference>
<organism evidence="4 5">
    <name type="scientific">Thalassobaculum fulvum</name>
    <dbReference type="NCBI Taxonomy" id="1633335"/>
    <lineage>
        <taxon>Bacteria</taxon>
        <taxon>Pseudomonadati</taxon>
        <taxon>Pseudomonadota</taxon>
        <taxon>Alphaproteobacteria</taxon>
        <taxon>Rhodospirillales</taxon>
        <taxon>Thalassobaculaceae</taxon>
        <taxon>Thalassobaculum</taxon>
    </lineage>
</organism>
<dbReference type="InterPro" id="IPR023631">
    <property type="entry name" value="Amidase_dom"/>
</dbReference>
<gene>
    <name evidence="4" type="primary">amiE</name>
    <name evidence="4" type="ORF">GCM10017083_41900</name>
</gene>
<dbReference type="PANTHER" id="PTHR11895">
    <property type="entry name" value="TRANSAMIDASE"/>
    <property type="match status" value="1"/>
</dbReference>
<evidence type="ECO:0000256" key="1">
    <source>
        <dbReference type="ARBA" id="ARBA00009199"/>
    </source>
</evidence>
<feature type="domain" description="Amidase" evidence="3">
    <location>
        <begin position="27"/>
        <end position="448"/>
    </location>
</feature>
<dbReference type="Proteomes" id="UP000630353">
    <property type="component" value="Unassembled WGS sequence"/>
</dbReference>
<proteinExistence type="inferred from homology"/>
<comment type="similarity">
    <text evidence="1">Belongs to the amidase family.</text>
</comment>
<reference evidence="4" key="1">
    <citation type="journal article" date="2014" name="Int. J. Syst. Evol. Microbiol.">
        <title>Complete genome sequence of Corynebacterium casei LMG S-19264T (=DSM 44701T), isolated from a smear-ripened cheese.</title>
        <authorList>
            <consortium name="US DOE Joint Genome Institute (JGI-PGF)"/>
            <person name="Walter F."/>
            <person name="Albersmeier A."/>
            <person name="Kalinowski J."/>
            <person name="Ruckert C."/>
        </authorList>
    </citation>
    <scope>NUCLEOTIDE SEQUENCE</scope>
    <source>
        <strain evidence="4">KCTC 42651</strain>
    </source>
</reference>
<dbReference type="InterPro" id="IPR036928">
    <property type="entry name" value="AS_sf"/>
</dbReference>
<evidence type="ECO:0000259" key="3">
    <source>
        <dbReference type="Pfam" id="PF01425"/>
    </source>
</evidence>
<dbReference type="EMBL" id="BMZS01000010">
    <property type="protein sequence ID" value="GHD58640.1"/>
    <property type="molecule type" value="Genomic_DNA"/>
</dbReference>
<dbReference type="NCBIfam" id="NF004815">
    <property type="entry name" value="PRK06169.1"/>
    <property type="match status" value="1"/>
</dbReference>
<name>A0A919CRN2_9PROT</name>
<dbReference type="Pfam" id="PF01425">
    <property type="entry name" value="Amidase"/>
    <property type="match status" value="1"/>
</dbReference>
<dbReference type="RefSeq" id="WP_189993267.1">
    <property type="nucleotide sequence ID" value="NZ_BMZS01000010.1"/>
</dbReference>
<dbReference type="AlphaFoldDB" id="A0A919CRN2"/>
<evidence type="ECO:0000313" key="4">
    <source>
        <dbReference type="EMBL" id="GHD58640.1"/>
    </source>
</evidence>
<dbReference type="SUPFAM" id="SSF75304">
    <property type="entry name" value="Amidase signature (AS) enzymes"/>
    <property type="match status" value="1"/>
</dbReference>